<dbReference type="PANTHER" id="PTHR14002">
    <property type="entry name" value="ENDOGLIN/TGF-BETA RECEPTOR TYPE III"/>
    <property type="match status" value="1"/>
</dbReference>
<dbReference type="PRINTS" id="PR00023">
    <property type="entry name" value="ZPELLUCIDA"/>
</dbReference>
<feature type="signal peptide" evidence="8">
    <location>
        <begin position="1"/>
        <end position="18"/>
    </location>
</feature>
<proteinExistence type="predicted"/>
<reference evidence="11" key="3">
    <citation type="submission" date="2025-09" db="UniProtKB">
        <authorList>
            <consortium name="Ensembl"/>
        </authorList>
    </citation>
    <scope>IDENTIFICATION</scope>
</reference>
<dbReference type="PANTHER" id="PTHR14002:SF38">
    <property type="entry name" value="CUB AND ZONA PELLUCIDA-LIKE DOMAIN-CONTAINING PROTEIN 1"/>
    <property type="match status" value="1"/>
</dbReference>
<evidence type="ECO:0000256" key="5">
    <source>
        <dbReference type="ARBA" id="ARBA00023329"/>
    </source>
</evidence>
<evidence type="ECO:0000256" key="4">
    <source>
        <dbReference type="ARBA" id="ARBA00023180"/>
    </source>
</evidence>
<dbReference type="InterPro" id="IPR035914">
    <property type="entry name" value="Sperma_CUB_dom_sf"/>
</dbReference>
<dbReference type="FunFam" id="2.60.40.4100:FF:000005">
    <property type="entry name" value="Deleted in malignant brain tumors 1"/>
    <property type="match status" value="1"/>
</dbReference>
<keyword evidence="7" id="KW-1133">Transmembrane helix</keyword>
<dbReference type="InterPro" id="IPR042235">
    <property type="entry name" value="ZP-C_dom"/>
</dbReference>
<dbReference type="Ensembl" id="ENSCJPT00005034957.1">
    <property type="protein sequence ID" value="ENSCJPP00005025729.1"/>
    <property type="gene ID" value="ENSCJPG00005020162.1"/>
</dbReference>
<feature type="chain" id="PRO_5034464945" description="CUB and zona pellucida-like domain-containing protein 1" evidence="8">
    <location>
        <begin position="19"/>
        <end position="548"/>
    </location>
</feature>
<feature type="transmembrane region" description="Helical" evidence="7">
    <location>
        <begin position="495"/>
        <end position="519"/>
    </location>
</feature>
<dbReference type="Gene3D" id="2.60.40.4100">
    <property type="entry name" value="Zona pellucida, ZP-C domain"/>
    <property type="match status" value="1"/>
</dbReference>
<dbReference type="GeneTree" id="ENSGT00940000163882"/>
<dbReference type="PROSITE" id="PS51034">
    <property type="entry name" value="ZP_2"/>
    <property type="match status" value="1"/>
</dbReference>
<dbReference type="Pfam" id="PF00431">
    <property type="entry name" value="CUB"/>
    <property type="match status" value="1"/>
</dbReference>
<dbReference type="SMART" id="SM00241">
    <property type="entry name" value="ZP"/>
    <property type="match status" value="1"/>
</dbReference>
<dbReference type="PROSITE" id="PS01180">
    <property type="entry name" value="CUB"/>
    <property type="match status" value="1"/>
</dbReference>
<dbReference type="InterPro" id="IPR055355">
    <property type="entry name" value="ZP-C"/>
</dbReference>
<evidence type="ECO:0000256" key="7">
    <source>
        <dbReference type="SAM" id="Phobius"/>
    </source>
</evidence>
<keyword evidence="12" id="KW-1185">Reference proteome</keyword>
<accession>A0A8C2UCJ4</accession>
<sequence>MWPAVELPAVLTLAKAQAASCWTTCGAREMSWPCSSAVTLDGGDTTANTMKMLVLSVQVLEHFTFPKCFLQIAPNLSNSLPLLFAAPYFCGGLISNSSGTLQSPNHPGSYPNNADCVWEIQEGKLELLEHTDGSRCQYDYIEVYDGPPHSSPLLGRICAGSFLTYTSSSNLMSVRFHSDSRYTSRGFRAHYSSIPADHNIALTCLPDYMHAVVSRDYLQSQGYNAEGVTLNDTGCEPMFTSREVVFNIPYDSCGTTREESNDTINYSNMIRVISSGHIIKRKKDLQLHISCKMLQNTWMQVMYVADDTEDVDENQFGRYAVNITFYDSSSFLRPVRDSPYYIDLNQNLYLQAYLHSSDPNLMMFVDTCAASPDPHDFNTLAYDIIKDGCVRDSSYATYYSPYSHFARFKFNAFEFINRHTSVYLRCELAVCRLGDYSSRCYQGCLRRSKRDASSAQEKVDVVVGPLKLREGDAQSRNTGKLKIQGIKTKMQTKTVYLTSLGVLVICFVWVSATTILWCLCSDELPGGGSLLLLHRRPTNHHLEGFCSG</sequence>
<evidence type="ECO:0000313" key="11">
    <source>
        <dbReference type="Ensembl" id="ENSCJPP00005025729.1"/>
    </source>
</evidence>
<dbReference type="InterPro" id="IPR055356">
    <property type="entry name" value="ZP-N"/>
</dbReference>
<organism evidence="11 12">
    <name type="scientific">Coturnix japonica</name>
    <name type="common">Japanese quail</name>
    <name type="synonym">Coturnix coturnix japonica</name>
    <dbReference type="NCBI Taxonomy" id="93934"/>
    <lineage>
        <taxon>Eukaryota</taxon>
        <taxon>Metazoa</taxon>
        <taxon>Chordata</taxon>
        <taxon>Craniata</taxon>
        <taxon>Vertebrata</taxon>
        <taxon>Euteleostomi</taxon>
        <taxon>Archelosauria</taxon>
        <taxon>Archosauria</taxon>
        <taxon>Dinosauria</taxon>
        <taxon>Saurischia</taxon>
        <taxon>Theropoda</taxon>
        <taxon>Coelurosauria</taxon>
        <taxon>Aves</taxon>
        <taxon>Neognathae</taxon>
        <taxon>Galloanserae</taxon>
        <taxon>Galliformes</taxon>
        <taxon>Phasianidae</taxon>
        <taxon>Perdicinae</taxon>
        <taxon>Coturnix</taxon>
    </lineage>
</organism>
<keyword evidence="3" id="KW-1015">Disulfide bond</keyword>
<keyword evidence="5" id="KW-0968">Cytoplasmic vesicle</keyword>
<reference evidence="11" key="2">
    <citation type="submission" date="2025-08" db="UniProtKB">
        <authorList>
            <consortium name="Ensembl"/>
        </authorList>
    </citation>
    <scope>IDENTIFICATION</scope>
</reference>
<evidence type="ECO:0000259" key="10">
    <source>
        <dbReference type="PROSITE" id="PS51034"/>
    </source>
</evidence>
<comment type="subcellular location">
    <subcellularLocation>
        <location evidence="1">Cytoplasmic vesicle</location>
        <location evidence="1">Secretory vesicle</location>
    </subcellularLocation>
</comment>
<name>A0A8C2UCJ4_COTJA</name>
<dbReference type="FunFam" id="2.60.120.290:FF:000005">
    <property type="entry name" value="Procollagen C-endopeptidase enhancer 1"/>
    <property type="match status" value="1"/>
</dbReference>
<dbReference type="InterPro" id="IPR048290">
    <property type="entry name" value="ZP_chr"/>
</dbReference>
<evidence type="ECO:0000256" key="1">
    <source>
        <dbReference type="ARBA" id="ARBA00004398"/>
    </source>
</evidence>
<dbReference type="SUPFAM" id="SSF49854">
    <property type="entry name" value="Spermadhesin, CUB domain"/>
    <property type="match status" value="1"/>
</dbReference>
<evidence type="ECO:0000256" key="8">
    <source>
        <dbReference type="SAM" id="SignalP"/>
    </source>
</evidence>
<keyword evidence="4" id="KW-0325">Glycoprotein</keyword>
<keyword evidence="7" id="KW-0472">Membrane</keyword>
<dbReference type="InterPro" id="IPR000859">
    <property type="entry name" value="CUB_dom"/>
</dbReference>
<evidence type="ECO:0000256" key="2">
    <source>
        <dbReference type="ARBA" id="ARBA00022729"/>
    </source>
</evidence>
<keyword evidence="2 8" id="KW-0732">Signal</keyword>
<evidence type="ECO:0000256" key="3">
    <source>
        <dbReference type="ARBA" id="ARBA00023157"/>
    </source>
</evidence>
<dbReference type="Gene3D" id="2.60.40.3210">
    <property type="entry name" value="Zona pellucida, ZP-N domain"/>
    <property type="match status" value="1"/>
</dbReference>
<feature type="domain" description="ZP" evidence="10">
    <location>
        <begin position="203"/>
        <end position="447"/>
    </location>
</feature>
<dbReference type="Gene3D" id="2.60.120.290">
    <property type="entry name" value="Spermadhesin, CUB domain"/>
    <property type="match status" value="1"/>
</dbReference>
<dbReference type="AlphaFoldDB" id="A0A8C2UCJ4"/>
<protein>
    <recommendedName>
        <fullName evidence="13">CUB and zona pellucida-like domain-containing protein 1</fullName>
    </recommendedName>
</protein>
<dbReference type="Pfam" id="PF00100">
    <property type="entry name" value="Zona_pellucida"/>
    <property type="match status" value="1"/>
</dbReference>
<keyword evidence="7" id="KW-0812">Transmembrane</keyword>
<comment type="caution">
    <text evidence="6">Lacks conserved residue(s) required for the propagation of feature annotation.</text>
</comment>
<evidence type="ECO:0000259" key="9">
    <source>
        <dbReference type="PROSITE" id="PS01180"/>
    </source>
</evidence>
<dbReference type="Pfam" id="PF23344">
    <property type="entry name" value="ZP-N"/>
    <property type="match status" value="1"/>
</dbReference>
<dbReference type="InterPro" id="IPR001507">
    <property type="entry name" value="ZP_dom"/>
</dbReference>
<dbReference type="Proteomes" id="UP000694412">
    <property type="component" value="Chromosome 6"/>
</dbReference>
<evidence type="ECO:0000313" key="12">
    <source>
        <dbReference type="Proteomes" id="UP000694412"/>
    </source>
</evidence>
<evidence type="ECO:0008006" key="13">
    <source>
        <dbReference type="Google" id="ProtNLM"/>
    </source>
</evidence>
<reference evidence="11" key="1">
    <citation type="submission" date="2015-11" db="EMBL/GenBank/DDBJ databases">
        <authorList>
            <consortium name="International Coturnix japonica Genome Analysis Consortium"/>
            <person name="Warren W."/>
            <person name="Burt D.W."/>
            <person name="Antin P.B."/>
            <person name="Lanford R."/>
            <person name="Gros J."/>
            <person name="Wilson R.K."/>
        </authorList>
    </citation>
    <scope>NUCLEOTIDE SEQUENCE [LARGE SCALE GENOMIC DNA]</scope>
</reference>
<dbReference type="CDD" id="cd00041">
    <property type="entry name" value="CUB"/>
    <property type="match status" value="1"/>
</dbReference>
<dbReference type="SMART" id="SM00042">
    <property type="entry name" value="CUB"/>
    <property type="match status" value="1"/>
</dbReference>
<feature type="domain" description="CUB" evidence="9">
    <location>
        <begin position="90"/>
        <end position="194"/>
    </location>
</feature>
<evidence type="ECO:0000256" key="6">
    <source>
        <dbReference type="PROSITE-ProRule" id="PRU00059"/>
    </source>
</evidence>
<dbReference type="GO" id="GO:0030133">
    <property type="term" value="C:transport vesicle"/>
    <property type="evidence" value="ECO:0007669"/>
    <property type="project" value="UniProtKB-SubCell"/>
</dbReference>